<dbReference type="SUPFAM" id="SSF49464">
    <property type="entry name" value="Carboxypeptidase regulatory domain-like"/>
    <property type="match status" value="1"/>
</dbReference>
<dbReference type="FunFam" id="2.60.40.1120:FF:000003">
    <property type="entry name" value="Outer membrane protein Omp121"/>
    <property type="match status" value="1"/>
</dbReference>
<evidence type="ECO:0000256" key="4">
    <source>
        <dbReference type="ARBA" id="ARBA00022692"/>
    </source>
</evidence>
<keyword evidence="4 7" id="KW-0812">Transmembrane</keyword>
<evidence type="ECO:0000256" key="8">
    <source>
        <dbReference type="SAM" id="SignalP"/>
    </source>
</evidence>
<comment type="subcellular location">
    <subcellularLocation>
        <location evidence="1 7">Cell outer membrane</location>
        <topology evidence="1 7">Multi-pass membrane protein</topology>
    </subcellularLocation>
</comment>
<keyword evidence="5 7" id="KW-0472">Membrane</keyword>
<proteinExistence type="inferred from homology"/>
<evidence type="ECO:0000256" key="2">
    <source>
        <dbReference type="ARBA" id="ARBA00022448"/>
    </source>
</evidence>
<keyword evidence="6 7" id="KW-0998">Cell outer membrane</keyword>
<dbReference type="InterPro" id="IPR012910">
    <property type="entry name" value="Plug_dom"/>
</dbReference>
<dbReference type="Proteomes" id="UP000288079">
    <property type="component" value="Unassembled WGS sequence"/>
</dbReference>
<dbReference type="InterPro" id="IPR023997">
    <property type="entry name" value="TonB-dep_OMP_SusC/RagA_CS"/>
</dbReference>
<dbReference type="InterPro" id="IPR008969">
    <property type="entry name" value="CarboxyPept-like_regulatory"/>
</dbReference>
<feature type="domain" description="Secretin/TonB short N-terminal" evidence="9">
    <location>
        <begin position="54"/>
        <end position="105"/>
    </location>
</feature>
<evidence type="ECO:0000256" key="5">
    <source>
        <dbReference type="ARBA" id="ARBA00023136"/>
    </source>
</evidence>
<dbReference type="InterPro" id="IPR023996">
    <property type="entry name" value="TonB-dep_OMP_SusC/RagA"/>
</dbReference>
<dbReference type="Pfam" id="PF07715">
    <property type="entry name" value="Plug"/>
    <property type="match status" value="1"/>
</dbReference>
<comment type="caution">
    <text evidence="10">The sequence shown here is derived from an EMBL/GenBank/DDBJ whole genome shotgun (WGS) entry which is preliminary data.</text>
</comment>
<dbReference type="Gene3D" id="2.170.130.10">
    <property type="entry name" value="TonB-dependent receptor, plug domain"/>
    <property type="match status" value="1"/>
</dbReference>
<dbReference type="AlphaFoldDB" id="A0A401LSH6"/>
<dbReference type="Gene3D" id="2.40.170.20">
    <property type="entry name" value="TonB-dependent receptor, beta-barrel domain"/>
    <property type="match status" value="1"/>
</dbReference>
<evidence type="ECO:0000256" key="6">
    <source>
        <dbReference type="ARBA" id="ARBA00023237"/>
    </source>
</evidence>
<evidence type="ECO:0000256" key="7">
    <source>
        <dbReference type="PROSITE-ProRule" id="PRU01360"/>
    </source>
</evidence>
<dbReference type="InterPro" id="IPR011662">
    <property type="entry name" value="Secretin/TonB_short_N"/>
</dbReference>
<dbReference type="PROSITE" id="PS52016">
    <property type="entry name" value="TONB_DEPENDENT_REC_3"/>
    <property type="match status" value="1"/>
</dbReference>
<dbReference type="NCBIfam" id="TIGR04057">
    <property type="entry name" value="SusC_RagA_signa"/>
    <property type="match status" value="1"/>
</dbReference>
<dbReference type="SUPFAM" id="SSF56935">
    <property type="entry name" value="Porins"/>
    <property type="match status" value="1"/>
</dbReference>
<keyword evidence="11" id="KW-1185">Reference proteome</keyword>
<organism evidence="10 11">
    <name type="scientific">Bacteroides faecalis</name>
    <dbReference type="NCBI Taxonomy" id="2447885"/>
    <lineage>
        <taxon>Bacteria</taxon>
        <taxon>Pseudomonadati</taxon>
        <taxon>Bacteroidota</taxon>
        <taxon>Bacteroidia</taxon>
        <taxon>Bacteroidales</taxon>
        <taxon>Bacteroidaceae</taxon>
        <taxon>Bacteroides</taxon>
    </lineage>
</organism>
<dbReference type="InterPro" id="IPR039426">
    <property type="entry name" value="TonB-dep_rcpt-like"/>
</dbReference>
<feature type="signal peptide" evidence="8">
    <location>
        <begin position="1"/>
        <end position="27"/>
    </location>
</feature>
<accession>A0A401LSH6</accession>
<dbReference type="EMBL" id="BHWB01000003">
    <property type="protein sequence ID" value="GCB34357.1"/>
    <property type="molecule type" value="Genomic_DNA"/>
</dbReference>
<evidence type="ECO:0000256" key="1">
    <source>
        <dbReference type="ARBA" id="ARBA00004571"/>
    </source>
</evidence>
<dbReference type="InterPro" id="IPR036942">
    <property type="entry name" value="Beta-barrel_TonB_sf"/>
</dbReference>
<dbReference type="InterPro" id="IPR037066">
    <property type="entry name" value="Plug_dom_sf"/>
</dbReference>
<sequence length="1110" mass="123677">MKNIIKRKLPYLLFFLLSLPAFLSASGQEPTVTINFSKASFQKVLKEIEKQTSLSAVYNTADVDLNRIVTIKVEKERLSQVMIRLLKGTNLSFSISNTHIILSVKNTDKEKQQPKEPVKAKGTIVDNTGEPLIGVNVQIKGTSTGTITDIDGNFALNASKGDVLDISYIGYAPQAITIVNAEPLKIVMGEDTKVLDEVVITALGIKREQKALSYNVQQVKGDELTTVKDANFMNALSGKVAGVNINTSSAGVGGATRVVMRGTKSISANNNALYVIDGIPIFNTNNGNSNGQYSTQPKGEGISDINPEDIESMSVLSGPAAAALYGSNAAQGVILITTKKGKEGKVNVTISNNSTFMRPFIMPEFQNTYLNKPGAFQTWGDKGISAYGEYQPKDFFNTGTNIQNTVSVSVGNETNQTYISVGTTNSAGIIPNSKYDRYNFTARNTTKLLNNKMTLDFGLSYIVQEDRNLMAQGEYFNPLPAIYLFPRGENFNAIRMYQTYDETRKINVQNWTWGDPGFSMKNNPYWVINNMNHGTKKQRFMANINLQYQILDWLNVMGRVRIDNADNDYSDKRDGSTDTFFTNGSEYGFYKYSKADDRQVYSDVLMNIDKRLGDFSLSANVGGSFTQVYYNERGFQGGLKNMSNVYSLFNMNTTLDKDTYPIEEGYKQRTISAFASMELGWKSMLYLTMTGRNDWDSALRRTEQKSFFYPSIGLSGVISEMVTLPKAISYLKVRGSYASVGSAIPRNLSSEKKYVWNRSTSKWVMQTYRPLGKLYPERTDSWEAGVSSKFFNNSLSLEITWYKSNTKKQTFKVPISAGSGYDSMYAQSGNVENKGMEFSLGYNHKWNDFGWNSNVTFSFNKNKIVDLLTDYVDELTGTTYTLRETDQGGFGSARTILRKGGSMGDMYVNNRLKRDPEGNVWIDPATQNVKKEKIESSDDYIKIGSVLPKSNLGFRNDFTYKGFSLGFMFAARFGGIVLSPTQAAMDAFGVSKASALARDNEGISVNKGKVDPQTFYTETAGTSGLMANYVYSATNVRLQEASFGYAFPVRWFNNKLNLSLSIVGHNLWMIYNKAPFDPEVTASTGTYYQGIDYFMQPSLRSVGFNVKIQF</sequence>
<evidence type="ECO:0000313" key="10">
    <source>
        <dbReference type="EMBL" id="GCB34357.1"/>
    </source>
</evidence>
<dbReference type="GO" id="GO:0009279">
    <property type="term" value="C:cell outer membrane"/>
    <property type="evidence" value="ECO:0007669"/>
    <property type="project" value="UniProtKB-SubCell"/>
</dbReference>
<dbReference type="Pfam" id="PF13715">
    <property type="entry name" value="CarbopepD_reg_2"/>
    <property type="match status" value="1"/>
</dbReference>
<dbReference type="SMART" id="SM00965">
    <property type="entry name" value="STN"/>
    <property type="match status" value="1"/>
</dbReference>
<evidence type="ECO:0000313" key="11">
    <source>
        <dbReference type="Proteomes" id="UP000288079"/>
    </source>
</evidence>
<gene>
    <name evidence="10" type="ORF">KGMB02408_13020</name>
</gene>
<dbReference type="Gene3D" id="2.60.40.1120">
    <property type="entry name" value="Carboxypeptidase-like, regulatory domain"/>
    <property type="match status" value="1"/>
</dbReference>
<keyword evidence="3 7" id="KW-1134">Transmembrane beta strand</keyword>
<name>A0A401LSH6_9BACE</name>
<evidence type="ECO:0000259" key="9">
    <source>
        <dbReference type="SMART" id="SM00965"/>
    </source>
</evidence>
<comment type="similarity">
    <text evidence="7">Belongs to the TonB-dependent receptor family.</text>
</comment>
<reference evidence="10 11" key="1">
    <citation type="submission" date="2018-10" db="EMBL/GenBank/DDBJ databases">
        <title>Draft Genome Sequence of Bacteroides sp. KCTC 15687.</title>
        <authorList>
            <person name="Yu S.Y."/>
            <person name="Kim J.S."/>
            <person name="Oh B.S."/>
            <person name="Park S.H."/>
            <person name="Kang S.W."/>
            <person name="Park J.E."/>
            <person name="Choi S.H."/>
            <person name="Han K.I."/>
            <person name="Lee K.C."/>
            <person name="Eom M.K."/>
            <person name="Suh M.K."/>
            <person name="Lee D.H."/>
            <person name="Yoon H."/>
            <person name="Kim B."/>
            <person name="Yang S.J."/>
            <person name="Lee J.S."/>
            <person name="Lee J.H."/>
        </authorList>
    </citation>
    <scope>NUCLEOTIDE SEQUENCE [LARGE SCALE GENOMIC DNA]</scope>
    <source>
        <strain evidence="10 11">KCTC 15687</strain>
    </source>
</reference>
<evidence type="ECO:0000256" key="3">
    <source>
        <dbReference type="ARBA" id="ARBA00022452"/>
    </source>
</evidence>
<dbReference type="Pfam" id="PF07660">
    <property type="entry name" value="STN"/>
    <property type="match status" value="1"/>
</dbReference>
<dbReference type="NCBIfam" id="TIGR04056">
    <property type="entry name" value="OMP_RagA_SusC"/>
    <property type="match status" value="1"/>
</dbReference>
<keyword evidence="2 7" id="KW-0813">Transport</keyword>
<feature type="chain" id="PRO_5019229019" evidence="8">
    <location>
        <begin position="28"/>
        <end position="1110"/>
    </location>
</feature>
<protein>
    <submittedName>
        <fullName evidence="10">SusC/RagA family TonB-linked outer membrane protein</fullName>
    </submittedName>
</protein>
<dbReference type="RefSeq" id="WP_125040564.1">
    <property type="nucleotide sequence ID" value="NZ_BHWB01000003.1"/>
</dbReference>
<dbReference type="OrthoDB" id="9768177at2"/>
<keyword evidence="8" id="KW-0732">Signal</keyword>